<evidence type="ECO:0000313" key="7">
    <source>
        <dbReference type="EMBL" id="MDP5272922.1"/>
    </source>
</evidence>
<accession>A0ABT9IUD8</accession>
<evidence type="ECO:0000256" key="3">
    <source>
        <dbReference type="ARBA" id="ARBA00022692"/>
    </source>
</evidence>
<protein>
    <submittedName>
        <fullName evidence="7">LysE family translocator</fullName>
    </submittedName>
</protein>
<feature type="transmembrane region" description="Helical" evidence="6">
    <location>
        <begin position="75"/>
        <end position="94"/>
    </location>
</feature>
<feature type="transmembrane region" description="Helical" evidence="6">
    <location>
        <begin position="150"/>
        <end position="175"/>
    </location>
</feature>
<feature type="transmembrane region" description="Helical" evidence="6">
    <location>
        <begin position="196"/>
        <end position="218"/>
    </location>
</feature>
<dbReference type="RefSeq" id="WP_305990220.1">
    <property type="nucleotide sequence ID" value="NZ_JAVAMP010000001.1"/>
</dbReference>
<evidence type="ECO:0000313" key="8">
    <source>
        <dbReference type="Proteomes" id="UP001231941"/>
    </source>
</evidence>
<comment type="subcellular location">
    <subcellularLocation>
        <location evidence="1">Cell membrane</location>
        <topology evidence="1">Multi-pass membrane protein</topology>
    </subcellularLocation>
</comment>
<keyword evidence="8" id="KW-1185">Reference proteome</keyword>
<evidence type="ECO:0000256" key="5">
    <source>
        <dbReference type="ARBA" id="ARBA00023136"/>
    </source>
</evidence>
<keyword evidence="3 6" id="KW-0812">Transmembrane</keyword>
<sequence>MEMNTLFFVKGIILGFSIAAPVGPIGLLCIQRTLMNGRKSGFFTGLGVATADMIYGFVAGFGLAFISNFLLNQKYILQTVGGVFLVYLGIRIFLTKPHKGVSSSNFREHSSVFSDYISAFFLTLSNPVTILSFLAIFSGLGIGSMENPNYFVSVSLVVGVFLGSAGWWFILTTLASLLINRMNNAHLQWVNRMSGIFIFSFGVFIIYSLITSLIQIVLLE</sequence>
<evidence type="ECO:0000256" key="6">
    <source>
        <dbReference type="SAM" id="Phobius"/>
    </source>
</evidence>
<keyword evidence="2" id="KW-1003">Cell membrane</keyword>
<dbReference type="EMBL" id="JAVAMP010000001">
    <property type="protein sequence ID" value="MDP5272922.1"/>
    <property type="molecule type" value="Genomic_DNA"/>
</dbReference>
<evidence type="ECO:0000256" key="1">
    <source>
        <dbReference type="ARBA" id="ARBA00004651"/>
    </source>
</evidence>
<feature type="transmembrane region" description="Helical" evidence="6">
    <location>
        <begin position="42"/>
        <end position="69"/>
    </location>
</feature>
<evidence type="ECO:0000256" key="4">
    <source>
        <dbReference type="ARBA" id="ARBA00022989"/>
    </source>
</evidence>
<evidence type="ECO:0000256" key="2">
    <source>
        <dbReference type="ARBA" id="ARBA00022475"/>
    </source>
</evidence>
<name>A0ABT9IUD8_9BACL</name>
<dbReference type="InterPro" id="IPR001123">
    <property type="entry name" value="LeuE-type"/>
</dbReference>
<keyword evidence="5 6" id="KW-0472">Membrane</keyword>
<keyword evidence="4 6" id="KW-1133">Transmembrane helix</keyword>
<feature type="transmembrane region" description="Helical" evidence="6">
    <location>
        <begin position="115"/>
        <end position="138"/>
    </location>
</feature>
<organism evidence="7 8">
    <name type="scientific">Chengkuizengella axinellae</name>
    <dbReference type="NCBI Taxonomy" id="3064388"/>
    <lineage>
        <taxon>Bacteria</taxon>
        <taxon>Bacillati</taxon>
        <taxon>Bacillota</taxon>
        <taxon>Bacilli</taxon>
        <taxon>Bacillales</taxon>
        <taxon>Paenibacillaceae</taxon>
        <taxon>Chengkuizengella</taxon>
    </lineage>
</organism>
<gene>
    <name evidence="7" type="ORF">Q5Y73_02275</name>
</gene>
<dbReference type="PANTHER" id="PTHR30086:SF20">
    <property type="entry name" value="ARGININE EXPORTER PROTEIN ARGO-RELATED"/>
    <property type="match status" value="1"/>
</dbReference>
<dbReference type="PANTHER" id="PTHR30086">
    <property type="entry name" value="ARGININE EXPORTER PROTEIN ARGO"/>
    <property type="match status" value="1"/>
</dbReference>
<reference evidence="7 8" key="1">
    <citation type="submission" date="2023-08" db="EMBL/GenBank/DDBJ databases">
        <authorList>
            <person name="Park J.-S."/>
        </authorList>
    </citation>
    <scope>NUCLEOTIDE SEQUENCE [LARGE SCALE GENOMIC DNA]</scope>
    <source>
        <strain evidence="7 8">2205SS18-9</strain>
    </source>
</reference>
<comment type="caution">
    <text evidence="7">The sequence shown here is derived from an EMBL/GenBank/DDBJ whole genome shotgun (WGS) entry which is preliminary data.</text>
</comment>
<feature type="transmembrane region" description="Helical" evidence="6">
    <location>
        <begin position="6"/>
        <end position="30"/>
    </location>
</feature>
<dbReference type="Pfam" id="PF01810">
    <property type="entry name" value="LysE"/>
    <property type="match status" value="1"/>
</dbReference>
<proteinExistence type="predicted"/>
<dbReference type="Proteomes" id="UP001231941">
    <property type="component" value="Unassembled WGS sequence"/>
</dbReference>